<gene>
    <name evidence="2" type="ORF">SDC9_147651</name>
</gene>
<protein>
    <submittedName>
        <fullName evidence="2">IS481 family transposase ISVch1</fullName>
    </submittedName>
</protein>
<name>A0A645EG81_9ZZZZ</name>
<dbReference type="PROSITE" id="PS50994">
    <property type="entry name" value="INTEGRASE"/>
    <property type="match status" value="1"/>
</dbReference>
<dbReference type="AlphaFoldDB" id="A0A645EG81"/>
<dbReference type="Pfam" id="PF13565">
    <property type="entry name" value="HTH_32"/>
    <property type="match status" value="1"/>
</dbReference>
<dbReference type="Pfam" id="PF13683">
    <property type="entry name" value="rve_3"/>
    <property type="match status" value="1"/>
</dbReference>
<dbReference type="NCBIfam" id="NF033577">
    <property type="entry name" value="transpos_IS481"/>
    <property type="match status" value="1"/>
</dbReference>
<dbReference type="EMBL" id="VSSQ01046485">
    <property type="protein sequence ID" value="MPN00456.1"/>
    <property type="molecule type" value="Genomic_DNA"/>
</dbReference>
<evidence type="ECO:0000259" key="1">
    <source>
        <dbReference type="PROSITE" id="PS50994"/>
    </source>
</evidence>
<dbReference type="InterPro" id="IPR047656">
    <property type="entry name" value="IS481-like_transpos"/>
</dbReference>
<sequence length="325" mass="38864">MKDNERQIRARKKWLQVYQELGSVSKAALRCGVARSTLHRWIQRYNEEGESGLSDKSKRPKTLSNSKVTPEIEALILDLRNKRKWGAQRISIHLLRKKIKVSSMTVWRVLSKNNVKPIVKRRKKSDYKRYNKDIPGERVQLDVTKIKNGAYQFTAIDDCTRMKCIRIYPNKKVENTIHFLGEIIDTFQFPIQRIQTDWGTEFFNYDFQYELHEHFIKFRPIKPKTPHLNGKVERTQQTDKVEFWSLFDLSDESLDLEFLAIDWQNFYNKKRPHSSLNGKTPWQKLKSVEHLIPIQPDVTKQFWESGEEVWPRNYEYLKRFKKSKT</sequence>
<dbReference type="InterPro" id="IPR009057">
    <property type="entry name" value="Homeodomain-like_sf"/>
</dbReference>
<dbReference type="InterPro" id="IPR036397">
    <property type="entry name" value="RNaseH_sf"/>
</dbReference>
<organism evidence="2">
    <name type="scientific">bioreactor metagenome</name>
    <dbReference type="NCBI Taxonomy" id="1076179"/>
    <lineage>
        <taxon>unclassified sequences</taxon>
        <taxon>metagenomes</taxon>
        <taxon>ecological metagenomes</taxon>
    </lineage>
</organism>
<comment type="caution">
    <text evidence="2">The sequence shown here is derived from an EMBL/GenBank/DDBJ whole genome shotgun (WGS) entry which is preliminary data.</text>
</comment>
<dbReference type="GO" id="GO:0003676">
    <property type="term" value="F:nucleic acid binding"/>
    <property type="evidence" value="ECO:0007669"/>
    <property type="project" value="InterPro"/>
</dbReference>
<evidence type="ECO:0000313" key="2">
    <source>
        <dbReference type="EMBL" id="MPN00456.1"/>
    </source>
</evidence>
<reference evidence="2" key="1">
    <citation type="submission" date="2019-08" db="EMBL/GenBank/DDBJ databases">
        <authorList>
            <person name="Kucharzyk K."/>
            <person name="Murdoch R.W."/>
            <person name="Higgins S."/>
            <person name="Loffler F."/>
        </authorList>
    </citation>
    <scope>NUCLEOTIDE SEQUENCE</scope>
</reference>
<dbReference type="SUPFAM" id="SSF46689">
    <property type="entry name" value="Homeodomain-like"/>
    <property type="match status" value="1"/>
</dbReference>
<accession>A0A645EG81</accession>
<feature type="domain" description="Integrase catalytic" evidence="1">
    <location>
        <begin position="131"/>
        <end position="289"/>
    </location>
</feature>
<dbReference type="Gene3D" id="3.30.420.10">
    <property type="entry name" value="Ribonuclease H-like superfamily/Ribonuclease H"/>
    <property type="match status" value="1"/>
</dbReference>
<dbReference type="InterPro" id="IPR001584">
    <property type="entry name" value="Integrase_cat-core"/>
</dbReference>
<dbReference type="SUPFAM" id="SSF53098">
    <property type="entry name" value="Ribonuclease H-like"/>
    <property type="match status" value="1"/>
</dbReference>
<dbReference type="PANTHER" id="PTHR35004:SF7">
    <property type="entry name" value="INTEGRASE PROTEIN"/>
    <property type="match status" value="1"/>
</dbReference>
<dbReference type="PANTHER" id="PTHR35004">
    <property type="entry name" value="TRANSPOSASE RV3428C-RELATED"/>
    <property type="match status" value="1"/>
</dbReference>
<dbReference type="InterPro" id="IPR012337">
    <property type="entry name" value="RNaseH-like_sf"/>
</dbReference>
<proteinExistence type="predicted"/>
<dbReference type="GO" id="GO:0015074">
    <property type="term" value="P:DNA integration"/>
    <property type="evidence" value="ECO:0007669"/>
    <property type="project" value="InterPro"/>
</dbReference>